<feature type="transmembrane region" description="Helical" evidence="1">
    <location>
        <begin position="26"/>
        <end position="49"/>
    </location>
</feature>
<protein>
    <submittedName>
        <fullName evidence="2">Uncharacterized protein</fullName>
    </submittedName>
</protein>
<name>A0A0F9PDG1_9ZZZZ</name>
<evidence type="ECO:0000256" key="1">
    <source>
        <dbReference type="SAM" id="Phobius"/>
    </source>
</evidence>
<keyword evidence="1" id="KW-0472">Membrane</keyword>
<comment type="caution">
    <text evidence="2">The sequence shown here is derived from an EMBL/GenBank/DDBJ whole genome shotgun (WGS) entry which is preliminary data.</text>
</comment>
<keyword evidence="1" id="KW-1133">Transmembrane helix</keyword>
<dbReference type="EMBL" id="LAZR01002454">
    <property type="protein sequence ID" value="KKN29830.1"/>
    <property type="molecule type" value="Genomic_DNA"/>
</dbReference>
<evidence type="ECO:0000313" key="2">
    <source>
        <dbReference type="EMBL" id="KKN29830.1"/>
    </source>
</evidence>
<organism evidence="2">
    <name type="scientific">marine sediment metagenome</name>
    <dbReference type="NCBI Taxonomy" id="412755"/>
    <lineage>
        <taxon>unclassified sequences</taxon>
        <taxon>metagenomes</taxon>
        <taxon>ecological metagenomes</taxon>
    </lineage>
</organism>
<reference evidence="2" key="1">
    <citation type="journal article" date="2015" name="Nature">
        <title>Complex archaea that bridge the gap between prokaryotes and eukaryotes.</title>
        <authorList>
            <person name="Spang A."/>
            <person name="Saw J.H."/>
            <person name="Jorgensen S.L."/>
            <person name="Zaremba-Niedzwiedzka K."/>
            <person name="Martijn J."/>
            <person name="Lind A.E."/>
            <person name="van Eijk R."/>
            <person name="Schleper C."/>
            <person name="Guy L."/>
            <person name="Ettema T.J."/>
        </authorList>
    </citation>
    <scope>NUCLEOTIDE SEQUENCE</scope>
</reference>
<keyword evidence="1" id="KW-0812">Transmembrane</keyword>
<sequence length="54" mass="6160">MNKEVAKGRIRKILRDWLQLEELKTWMVWTVVLVAAAFALGIFVSKAVFTTIPA</sequence>
<dbReference type="AlphaFoldDB" id="A0A0F9PDG1"/>
<accession>A0A0F9PDG1</accession>
<gene>
    <name evidence="2" type="ORF">LCGC14_0839980</name>
</gene>
<proteinExistence type="predicted"/>